<dbReference type="Proteomes" id="UP000739538">
    <property type="component" value="Unassembled WGS sequence"/>
</dbReference>
<dbReference type="AlphaFoldDB" id="A0A956NIY8"/>
<dbReference type="InterPro" id="IPR019239">
    <property type="entry name" value="VapB_antitoxin"/>
</dbReference>
<protein>
    <submittedName>
        <fullName evidence="2">Type II toxin-antitoxin system VapB family antitoxin</fullName>
    </submittedName>
</protein>
<gene>
    <name evidence="2" type="ORF">KDA27_22795</name>
</gene>
<evidence type="ECO:0000256" key="1">
    <source>
        <dbReference type="SAM" id="MobiDB-lite"/>
    </source>
</evidence>
<comment type="caution">
    <text evidence="2">The sequence shown here is derived from an EMBL/GenBank/DDBJ whole genome shotgun (WGS) entry which is preliminary data.</text>
</comment>
<sequence length="82" mass="9167">MKTTIEIQDALLARAKRHARRIGKPLRAVVEEGLRRVLKDSSTTVSYELPDASVGDPSAPDPLEALSWQDLRDEIYGRPPSR</sequence>
<proteinExistence type="predicted"/>
<reference evidence="2" key="1">
    <citation type="submission" date="2020-04" db="EMBL/GenBank/DDBJ databases">
        <authorList>
            <person name="Zhang T."/>
        </authorList>
    </citation>
    <scope>NUCLEOTIDE SEQUENCE</scope>
    <source>
        <strain evidence="2">HKST-UBA02</strain>
    </source>
</reference>
<dbReference type="Pfam" id="PF09957">
    <property type="entry name" value="VapB_antitoxin"/>
    <property type="match status" value="1"/>
</dbReference>
<name>A0A956NIY8_UNCEI</name>
<evidence type="ECO:0000313" key="2">
    <source>
        <dbReference type="EMBL" id="MCA9758643.1"/>
    </source>
</evidence>
<evidence type="ECO:0000313" key="3">
    <source>
        <dbReference type="Proteomes" id="UP000739538"/>
    </source>
</evidence>
<reference evidence="2" key="2">
    <citation type="journal article" date="2021" name="Microbiome">
        <title>Successional dynamics and alternative stable states in a saline activated sludge microbial community over 9 years.</title>
        <authorList>
            <person name="Wang Y."/>
            <person name="Ye J."/>
            <person name="Ju F."/>
            <person name="Liu L."/>
            <person name="Boyd J.A."/>
            <person name="Deng Y."/>
            <person name="Parks D.H."/>
            <person name="Jiang X."/>
            <person name="Yin X."/>
            <person name="Woodcroft B.J."/>
            <person name="Tyson G.W."/>
            <person name="Hugenholtz P."/>
            <person name="Polz M.F."/>
            <person name="Zhang T."/>
        </authorList>
    </citation>
    <scope>NUCLEOTIDE SEQUENCE</scope>
    <source>
        <strain evidence="2">HKST-UBA02</strain>
    </source>
</reference>
<accession>A0A956NIY8</accession>
<organism evidence="2 3">
    <name type="scientific">Eiseniibacteriota bacterium</name>
    <dbReference type="NCBI Taxonomy" id="2212470"/>
    <lineage>
        <taxon>Bacteria</taxon>
        <taxon>Candidatus Eiseniibacteriota</taxon>
    </lineage>
</organism>
<feature type="region of interest" description="Disordered" evidence="1">
    <location>
        <begin position="45"/>
        <end position="64"/>
    </location>
</feature>
<dbReference type="EMBL" id="JAGQHS010000195">
    <property type="protein sequence ID" value="MCA9758643.1"/>
    <property type="molecule type" value="Genomic_DNA"/>
</dbReference>